<organism evidence="22">
    <name type="scientific">Hydatigena taeniaeformis</name>
    <name type="common">Feline tapeworm</name>
    <name type="synonym">Taenia taeniaeformis</name>
    <dbReference type="NCBI Taxonomy" id="6205"/>
    <lineage>
        <taxon>Eukaryota</taxon>
        <taxon>Metazoa</taxon>
        <taxon>Spiralia</taxon>
        <taxon>Lophotrochozoa</taxon>
        <taxon>Platyhelminthes</taxon>
        <taxon>Cestoda</taxon>
        <taxon>Eucestoda</taxon>
        <taxon>Cyclophyllidea</taxon>
        <taxon>Taeniidae</taxon>
        <taxon>Hydatigera</taxon>
    </lineage>
</organism>
<dbReference type="CDD" id="cd14072">
    <property type="entry name" value="STKc_MARK"/>
    <property type="match status" value="1"/>
</dbReference>
<evidence type="ECO:0000256" key="5">
    <source>
        <dbReference type="ARBA" id="ARBA00022527"/>
    </source>
</evidence>
<dbReference type="InterPro" id="IPR017441">
    <property type="entry name" value="Protein_kinase_ATP_BS"/>
</dbReference>
<name>A0A0R3WK39_HYDTA</name>
<dbReference type="EC" id="2.7.11.1" evidence="3"/>
<dbReference type="InterPro" id="IPR057380">
    <property type="entry name" value="UBA_SIK1/2/3"/>
</dbReference>
<evidence type="ECO:0000256" key="3">
    <source>
        <dbReference type="ARBA" id="ARBA00012513"/>
    </source>
</evidence>
<accession>A0A0R3WK39</accession>
<evidence type="ECO:0000256" key="9">
    <source>
        <dbReference type="ARBA" id="ARBA00022840"/>
    </source>
</evidence>
<keyword evidence="9 15" id="KW-0067">ATP-binding</keyword>
<dbReference type="SUPFAM" id="SSF56112">
    <property type="entry name" value="Protein kinase-like (PK-like)"/>
    <property type="match status" value="1"/>
</dbReference>
<evidence type="ECO:0000256" key="1">
    <source>
        <dbReference type="ARBA" id="ARBA00004496"/>
    </source>
</evidence>
<feature type="binding site" evidence="15">
    <location>
        <position position="117"/>
    </location>
    <ligand>
        <name>ATP</name>
        <dbReference type="ChEBI" id="CHEBI:30616"/>
    </ligand>
</feature>
<proteinExistence type="inferred from homology"/>
<keyword evidence="4" id="KW-0963">Cytoplasm</keyword>
<evidence type="ECO:0000256" key="6">
    <source>
        <dbReference type="ARBA" id="ARBA00022679"/>
    </source>
</evidence>
<dbReference type="PROSITE" id="PS00107">
    <property type="entry name" value="PROTEIN_KINASE_ATP"/>
    <property type="match status" value="1"/>
</dbReference>
<dbReference type="PROSITE" id="PS00108">
    <property type="entry name" value="PROTEIN_KINASE_ST"/>
    <property type="match status" value="1"/>
</dbReference>
<comment type="similarity">
    <text evidence="2">Belongs to the protein kinase superfamily. CAMK Ser/Thr protein kinase family. SNF1 subfamily.</text>
</comment>
<evidence type="ECO:0000256" key="7">
    <source>
        <dbReference type="ARBA" id="ARBA00022741"/>
    </source>
</evidence>
<comment type="catalytic activity">
    <reaction evidence="10">
        <text>L-threonyl-[protein] + ATP = O-phospho-L-threonyl-[protein] + ADP + H(+)</text>
        <dbReference type="Rhea" id="RHEA:46608"/>
        <dbReference type="Rhea" id="RHEA-COMP:11060"/>
        <dbReference type="Rhea" id="RHEA-COMP:11605"/>
        <dbReference type="ChEBI" id="CHEBI:15378"/>
        <dbReference type="ChEBI" id="CHEBI:30013"/>
        <dbReference type="ChEBI" id="CHEBI:30616"/>
        <dbReference type="ChEBI" id="CHEBI:61977"/>
        <dbReference type="ChEBI" id="CHEBI:456216"/>
        <dbReference type="EC" id="2.7.11.1"/>
    </reaction>
</comment>
<dbReference type="PANTHER" id="PTHR24346">
    <property type="entry name" value="MAP/MICROTUBULE AFFINITY-REGULATING KINASE"/>
    <property type="match status" value="1"/>
</dbReference>
<keyword evidence="7 15" id="KW-0547">Nucleotide-binding</keyword>
<keyword evidence="6" id="KW-0808">Transferase</keyword>
<dbReference type="InterPro" id="IPR049508">
    <property type="entry name" value="MARK1-4_cat"/>
</dbReference>
<dbReference type="InterPro" id="IPR008271">
    <property type="entry name" value="Ser/Thr_kinase_AS"/>
</dbReference>
<dbReference type="PANTHER" id="PTHR24346:SF82">
    <property type="entry name" value="KP78A-RELATED"/>
    <property type="match status" value="1"/>
</dbReference>
<gene>
    <name evidence="20" type="ORF">TTAC_LOCUS1069</name>
</gene>
<dbReference type="GO" id="GO:0005737">
    <property type="term" value="C:cytoplasm"/>
    <property type="evidence" value="ECO:0007669"/>
    <property type="project" value="UniProtKB-SubCell"/>
</dbReference>
<evidence type="ECO:0000313" key="22">
    <source>
        <dbReference type="WBParaSite" id="TTAC_0000106801-mRNA-1"/>
    </source>
</evidence>
<comment type="subcellular location">
    <subcellularLocation>
        <location evidence="1">Cytoplasm</location>
    </subcellularLocation>
</comment>
<dbReference type="GO" id="GO:0035556">
    <property type="term" value="P:intracellular signal transduction"/>
    <property type="evidence" value="ECO:0007669"/>
    <property type="project" value="TreeGrafter"/>
</dbReference>
<dbReference type="CDD" id="cd14337">
    <property type="entry name" value="UBA_MARK_Par1"/>
    <property type="match status" value="1"/>
</dbReference>
<reference evidence="20 21" key="2">
    <citation type="submission" date="2018-11" db="EMBL/GenBank/DDBJ databases">
        <authorList>
            <consortium name="Pathogen Informatics"/>
        </authorList>
    </citation>
    <scope>NUCLEOTIDE SEQUENCE [LARGE SCALE GENOMIC DNA]</scope>
</reference>
<dbReference type="SMART" id="SM00165">
    <property type="entry name" value="UBA"/>
    <property type="match status" value="1"/>
</dbReference>
<keyword evidence="21" id="KW-1185">Reference proteome</keyword>
<evidence type="ECO:0000256" key="8">
    <source>
        <dbReference type="ARBA" id="ARBA00022777"/>
    </source>
</evidence>
<dbReference type="Gene3D" id="1.10.510.10">
    <property type="entry name" value="Transferase(Phosphotransferase) domain 1"/>
    <property type="match status" value="1"/>
</dbReference>
<feature type="domain" description="UBA" evidence="19">
    <location>
        <begin position="357"/>
        <end position="398"/>
    </location>
</feature>
<dbReference type="FunFam" id="1.10.8.10:FF:000005">
    <property type="entry name" value="Non-specific serine/threonine protein kinase"/>
    <property type="match status" value="1"/>
</dbReference>
<evidence type="ECO:0000256" key="16">
    <source>
        <dbReference type="RuleBase" id="RU000304"/>
    </source>
</evidence>
<reference evidence="22" key="1">
    <citation type="submission" date="2017-02" db="UniProtKB">
        <authorList>
            <consortium name="WormBaseParasite"/>
        </authorList>
    </citation>
    <scope>IDENTIFICATION</scope>
</reference>
<dbReference type="Proteomes" id="UP000274429">
    <property type="component" value="Unassembled WGS sequence"/>
</dbReference>
<sequence length="436" mass="48396">NISYKYVCIQLQPEPETVTTVTSNSSQSPVALPAPNADSSATSNTASAATTSNSRYANGTTTSSGHSRSSASRISTIGTGDQPQIGKYKFIRTIGKGNFAKVKLACHVITGKEVAIKIIDKTQLSPSSRQKLFREVRVMKMLDHPNIVKLFEIIANEKVLYLVMEYASGGEVFDFLVTHGKMAEREARAKFRQIVSAVQYCHQKKVVHRDLKAENLLLDAQMNVKIADFGFSNEFSSDKKLDTFCGSPPYAAPELFEGRKYDGPEVDVWSLGVILYTLVSGALPFDGQNLRELRERVLTGKYRVPFYMSTDCEALLRKMLHLNPAKRHTLESVMKDKWINTGYEDSPLTPYVEPKPDLNDQVRIEIMVNMGFSRSDIMKSLESGSFDTIAATYFLLGHPTPPNLESDSGRGSDLSLRLVTSFAPSLCLLPTFQYAD</sequence>
<dbReference type="InterPro" id="IPR015940">
    <property type="entry name" value="UBA"/>
</dbReference>
<dbReference type="GO" id="GO:0000226">
    <property type="term" value="P:microtubule cytoskeleton organization"/>
    <property type="evidence" value="ECO:0007669"/>
    <property type="project" value="TreeGrafter"/>
</dbReference>
<evidence type="ECO:0000256" key="10">
    <source>
        <dbReference type="ARBA" id="ARBA00047899"/>
    </source>
</evidence>
<dbReference type="FunFam" id="1.10.510.10:FF:001032">
    <property type="entry name" value="KP78b, isoform A"/>
    <property type="match status" value="1"/>
</dbReference>
<dbReference type="GO" id="GO:0005524">
    <property type="term" value="F:ATP binding"/>
    <property type="evidence" value="ECO:0007669"/>
    <property type="project" value="UniProtKB-UniRule"/>
</dbReference>
<comment type="subunit">
    <text evidence="13">Interacts with MAPT/TAU. Interacts with DLG5 (via coiled-coil domain). Interacts with STK3/MST2 and STK4/MST1 in the presence of DLG5. Interacts with YWHAB, YWHAG, YWHAQ and YWHAZ. Interacts with PKP2 (via N-terminus). Interacts with CDC25C. Interacts with KSR1.</text>
</comment>
<keyword evidence="5 16" id="KW-0723">Serine/threonine-protein kinase</keyword>
<dbReference type="FunFam" id="3.30.200.20:FF:000003">
    <property type="entry name" value="Non-specific serine/threonine protein kinase"/>
    <property type="match status" value="1"/>
</dbReference>
<evidence type="ECO:0000259" key="19">
    <source>
        <dbReference type="PROSITE" id="PS50030"/>
    </source>
</evidence>
<dbReference type="InterPro" id="IPR011009">
    <property type="entry name" value="Kinase-like_dom_sf"/>
</dbReference>
<dbReference type="Pfam" id="PF23312">
    <property type="entry name" value="UBA_SIK3"/>
    <property type="match status" value="1"/>
</dbReference>
<dbReference type="AlphaFoldDB" id="A0A0R3WK39"/>
<dbReference type="InterPro" id="IPR000719">
    <property type="entry name" value="Prot_kinase_dom"/>
</dbReference>
<feature type="region of interest" description="Disordered" evidence="17">
    <location>
        <begin position="17"/>
        <end position="78"/>
    </location>
</feature>
<dbReference type="STRING" id="6205.A0A0R3WK39"/>
<dbReference type="Pfam" id="PF00069">
    <property type="entry name" value="Pkinase"/>
    <property type="match status" value="1"/>
</dbReference>
<dbReference type="GO" id="GO:0050321">
    <property type="term" value="F:tau-protein kinase activity"/>
    <property type="evidence" value="ECO:0007669"/>
    <property type="project" value="TreeGrafter"/>
</dbReference>
<evidence type="ECO:0000256" key="15">
    <source>
        <dbReference type="PROSITE-ProRule" id="PRU10141"/>
    </source>
</evidence>
<dbReference type="Gene3D" id="3.30.200.20">
    <property type="entry name" value="Phosphorylase Kinase, domain 1"/>
    <property type="match status" value="1"/>
</dbReference>
<evidence type="ECO:0000256" key="11">
    <source>
        <dbReference type="ARBA" id="ARBA00048679"/>
    </source>
</evidence>
<evidence type="ECO:0000313" key="20">
    <source>
        <dbReference type="EMBL" id="VDM17410.1"/>
    </source>
</evidence>
<dbReference type="PROSITE" id="PS50030">
    <property type="entry name" value="UBA"/>
    <property type="match status" value="1"/>
</dbReference>
<evidence type="ECO:0000256" key="12">
    <source>
        <dbReference type="ARBA" id="ARBA00054424"/>
    </source>
</evidence>
<feature type="domain" description="Protein kinase" evidence="18">
    <location>
        <begin position="88"/>
        <end position="339"/>
    </location>
</feature>
<evidence type="ECO:0000313" key="21">
    <source>
        <dbReference type="Proteomes" id="UP000274429"/>
    </source>
</evidence>
<dbReference type="SMART" id="SM00220">
    <property type="entry name" value="S_TKc"/>
    <property type="match status" value="1"/>
</dbReference>
<evidence type="ECO:0000256" key="13">
    <source>
        <dbReference type="ARBA" id="ARBA00063680"/>
    </source>
</evidence>
<evidence type="ECO:0000259" key="18">
    <source>
        <dbReference type="PROSITE" id="PS50011"/>
    </source>
</evidence>
<evidence type="ECO:0000256" key="4">
    <source>
        <dbReference type="ARBA" id="ARBA00022490"/>
    </source>
</evidence>
<protein>
    <recommendedName>
        <fullName evidence="14">MAP/microtubule affinity-regulating kinase 3</fullName>
        <ecNumber evidence="3">2.7.11.1</ecNumber>
    </recommendedName>
</protein>
<evidence type="ECO:0000256" key="14">
    <source>
        <dbReference type="ARBA" id="ARBA00071529"/>
    </source>
</evidence>
<dbReference type="PROSITE" id="PS50011">
    <property type="entry name" value="PROTEIN_KINASE_DOM"/>
    <property type="match status" value="1"/>
</dbReference>
<dbReference type="Gene3D" id="1.10.8.10">
    <property type="entry name" value="DNA helicase RuvA subunit, C-terminal domain"/>
    <property type="match status" value="1"/>
</dbReference>
<dbReference type="EMBL" id="UYWX01000171">
    <property type="protein sequence ID" value="VDM17410.1"/>
    <property type="molecule type" value="Genomic_DNA"/>
</dbReference>
<evidence type="ECO:0000256" key="2">
    <source>
        <dbReference type="ARBA" id="ARBA00006234"/>
    </source>
</evidence>
<comment type="catalytic activity">
    <reaction evidence="11">
        <text>L-seryl-[protein] + ATP = O-phospho-L-seryl-[protein] + ADP + H(+)</text>
        <dbReference type="Rhea" id="RHEA:17989"/>
        <dbReference type="Rhea" id="RHEA-COMP:9863"/>
        <dbReference type="Rhea" id="RHEA-COMP:11604"/>
        <dbReference type="ChEBI" id="CHEBI:15378"/>
        <dbReference type="ChEBI" id="CHEBI:29999"/>
        <dbReference type="ChEBI" id="CHEBI:30616"/>
        <dbReference type="ChEBI" id="CHEBI:83421"/>
        <dbReference type="ChEBI" id="CHEBI:456216"/>
        <dbReference type="EC" id="2.7.11.1"/>
    </reaction>
</comment>
<evidence type="ECO:0000256" key="17">
    <source>
        <dbReference type="SAM" id="MobiDB-lite"/>
    </source>
</evidence>
<keyword evidence="8" id="KW-0418">Kinase</keyword>
<comment type="function">
    <text evidence="12">Serine/threonine-protein kinase. Involved in the specific phosphorylation of microtubule-associated proteins for MAP2 and MAP4. Phosphorylates the microtubule-associated protein MAPT/TAU. Phosphorylates CDC25C on 'Ser-216'. Regulates localization and activity of some histone deacetylases by mediating phosphorylation of HDAC7, promoting subsequent interaction between HDAC7 and 14-3-3 and export from the nucleus. Regulates localization and activity of MITF by mediating its phosphorylation, promoting subsequent interaction between MITF and 14-3-3 and retention in the cytosol. Negatively regulates the Hippo signaling pathway and antagonizes the phosphorylation of LATS1. Cooperates with DLG5 to inhibit the kinase activity of STK3/MST2 toward LATS1. Phosphorylates PKP2 and KSR1.</text>
</comment>
<dbReference type="WBParaSite" id="TTAC_0000106801-mRNA-1">
    <property type="protein sequence ID" value="TTAC_0000106801-mRNA-1"/>
    <property type="gene ID" value="TTAC_0000106801"/>
</dbReference>
<dbReference type="OrthoDB" id="504170at2759"/>